<evidence type="ECO:0000313" key="2">
    <source>
        <dbReference type="Proteomes" id="UP000320011"/>
    </source>
</evidence>
<dbReference type="CDD" id="cd07821">
    <property type="entry name" value="PYR_PYL_RCAR_like"/>
    <property type="match status" value="1"/>
</dbReference>
<dbReference type="RefSeq" id="WP_144588429.1">
    <property type="nucleotide sequence ID" value="NZ_VJWX01000122.1"/>
</dbReference>
<dbReference type="OrthoDB" id="581838at2"/>
<dbReference type="Gene3D" id="3.30.530.20">
    <property type="match status" value="1"/>
</dbReference>
<gene>
    <name evidence="1" type="ORF">FNH05_14580</name>
</gene>
<comment type="caution">
    <text evidence="1">The sequence shown here is derived from an EMBL/GenBank/DDBJ whole genome shotgun (WGS) entry which is preliminary data.</text>
</comment>
<protein>
    <submittedName>
        <fullName evidence="1">SRPBCC family protein</fullName>
    </submittedName>
</protein>
<sequence length="167" mass="18707">MTRWYPLDAADDAFLDTARFRFEHTTETPAPPDRVWETLTADDALTSWTNLITGAEWTSPRPFGDGTTRTVTLAHGAAALRERFYRWEEGHRMTFSAEAASRPGFRRFAEDVTIEPHADGTRLTWVFAADAAAWFAPLLEISRPVLSRVTAGWTHGAGRRAGQGMRP</sequence>
<dbReference type="SUPFAM" id="SSF55961">
    <property type="entry name" value="Bet v1-like"/>
    <property type="match status" value="1"/>
</dbReference>
<dbReference type="InterPro" id="IPR019587">
    <property type="entry name" value="Polyketide_cyclase/dehydratase"/>
</dbReference>
<reference evidence="1 2" key="2">
    <citation type="submission" date="2019-08" db="EMBL/GenBank/DDBJ databases">
        <title>Amycolatopsis acidicola sp. nov., isolated from peat swamp forest soil.</title>
        <authorList>
            <person name="Srisuk N."/>
        </authorList>
    </citation>
    <scope>NUCLEOTIDE SEQUENCE [LARGE SCALE GENOMIC DNA]</scope>
    <source>
        <strain evidence="1 2">TBRC 6029</strain>
    </source>
</reference>
<proteinExistence type="predicted"/>
<name>A0A558CRY7_9PSEU</name>
<dbReference type="AlphaFoldDB" id="A0A558CRY7"/>
<dbReference type="InterPro" id="IPR023393">
    <property type="entry name" value="START-like_dom_sf"/>
</dbReference>
<dbReference type="Pfam" id="PF10604">
    <property type="entry name" value="Polyketide_cyc2"/>
    <property type="match status" value="1"/>
</dbReference>
<dbReference type="Proteomes" id="UP000320011">
    <property type="component" value="Unassembled WGS sequence"/>
</dbReference>
<dbReference type="EMBL" id="VJWX01000122">
    <property type="protein sequence ID" value="TVT51527.1"/>
    <property type="molecule type" value="Genomic_DNA"/>
</dbReference>
<reference evidence="1 2" key="1">
    <citation type="submission" date="2019-07" db="EMBL/GenBank/DDBJ databases">
        <authorList>
            <person name="Duangmal K."/>
            <person name="Teo W.F.A."/>
        </authorList>
    </citation>
    <scope>NUCLEOTIDE SEQUENCE [LARGE SCALE GENOMIC DNA]</scope>
    <source>
        <strain evidence="1 2">TBRC 6029</strain>
    </source>
</reference>
<keyword evidence="2" id="KW-1185">Reference proteome</keyword>
<accession>A0A558CRY7</accession>
<evidence type="ECO:0000313" key="1">
    <source>
        <dbReference type="EMBL" id="TVT51527.1"/>
    </source>
</evidence>
<organism evidence="1 2">
    <name type="scientific">Amycolatopsis rhizosphaerae</name>
    <dbReference type="NCBI Taxonomy" id="2053003"/>
    <lineage>
        <taxon>Bacteria</taxon>
        <taxon>Bacillati</taxon>
        <taxon>Actinomycetota</taxon>
        <taxon>Actinomycetes</taxon>
        <taxon>Pseudonocardiales</taxon>
        <taxon>Pseudonocardiaceae</taxon>
        <taxon>Amycolatopsis</taxon>
    </lineage>
</organism>